<evidence type="ECO:0000256" key="1">
    <source>
        <dbReference type="SAM" id="MobiDB-lite"/>
    </source>
</evidence>
<feature type="region of interest" description="Disordered" evidence="1">
    <location>
        <begin position="1"/>
        <end position="36"/>
    </location>
</feature>
<keyword evidence="2" id="KW-0812">Transmembrane</keyword>
<feature type="compositionally biased region" description="Low complexity" evidence="1">
    <location>
        <begin position="20"/>
        <end position="34"/>
    </location>
</feature>
<keyword evidence="2" id="KW-1133">Transmembrane helix</keyword>
<evidence type="ECO:0000259" key="3">
    <source>
        <dbReference type="Pfam" id="PF01551"/>
    </source>
</evidence>
<evidence type="ECO:0000313" key="5">
    <source>
        <dbReference type="Proteomes" id="UP000179005"/>
    </source>
</evidence>
<reference evidence="4 5" key="1">
    <citation type="journal article" date="2016" name="Nat. Commun.">
        <title>Thousands of microbial genomes shed light on interconnected biogeochemical processes in an aquifer system.</title>
        <authorList>
            <person name="Anantharaman K."/>
            <person name="Brown C.T."/>
            <person name="Hug L.A."/>
            <person name="Sharon I."/>
            <person name="Castelle C.J."/>
            <person name="Probst A.J."/>
            <person name="Thomas B.C."/>
            <person name="Singh A."/>
            <person name="Wilkins M.J."/>
            <person name="Karaoz U."/>
            <person name="Brodie E.L."/>
            <person name="Williams K.H."/>
            <person name="Hubbard S.S."/>
            <person name="Banfield J.F."/>
        </authorList>
    </citation>
    <scope>NUCLEOTIDE SEQUENCE [LARGE SCALE GENOMIC DNA]</scope>
</reference>
<dbReference type="Pfam" id="PF01551">
    <property type="entry name" value="Peptidase_M23"/>
    <property type="match status" value="1"/>
</dbReference>
<organism evidence="4 5">
    <name type="scientific">candidate division WWE3 bacterium RIFCSPHIGHO2_01_FULL_48_15</name>
    <dbReference type="NCBI Taxonomy" id="1802619"/>
    <lineage>
        <taxon>Bacteria</taxon>
        <taxon>Katanobacteria</taxon>
    </lineage>
</organism>
<dbReference type="STRING" id="1802619.A2797_01490"/>
<dbReference type="AlphaFoldDB" id="A0A1F4VC24"/>
<dbReference type="CDD" id="cd12797">
    <property type="entry name" value="M23_peptidase"/>
    <property type="match status" value="1"/>
</dbReference>
<accession>A0A1F4VC24</accession>
<feature type="domain" description="M23ase beta-sheet core" evidence="3">
    <location>
        <begin position="660"/>
        <end position="752"/>
    </location>
</feature>
<dbReference type="Proteomes" id="UP000179005">
    <property type="component" value="Unassembled WGS sequence"/>
</dbReference>
<dbReference type="SUPFAM" id="SSF51261">
    <property type="entry name" value="Duplicated hybrid motif"/>
    <property type="match status" value="1"/>
</dbReference>
<dbReference type="PANTHER" id="PTHR21666">
    <property type="entry name" value="PEPTIDASE-RELATED"/>
    <property type="match status" value="1"/>
</dbReference>
<protein>
    <recommendedName>
        <fullName evidence="3">M23ase beta-sheet core domain-containing protein</fullName>
    </recommendedName>
</protein>
<dbReference type="InterPro" id="IPR011055">
    <property type="entry name" value="Dup_hybrid_motif"/>
</dbReference>
<sequence length="795" mass="85782">MATPPSPFGFFSPGRRRRAAFAPSGPSAPSASQRALEEAAEALRAIDAPAEIQENIGKDLKDAFDVKAQARAGYEAGKPQRVGVNLIDAVTDPLGTFWETVSSPFATDWEKLLPQPDVVWKESESEVWEKLFTRVFVNSAGRSVVPDSLQAAVLRWNEGTNIRPARIAARKEGILKNPGLTEMMASGLARYYTPARAIVGVPLQNIIDSSHLKEREIAGLVERAGDNAMGERKLLKLADAADRRGNPAEAARLRARAAAATGGYLEARRLWREAGRRQKDWADDPSVSPINKEVQKEFERLMRTDPAFASTPEAQMWRYYKNRNLHYQTLNFLKTYAKGGVWGVTYDYAWNSATSAIFKKGTWREFLYLPNALSWLKDKTVGKLLTPALNKLTDLQAWYKRKVLNAVKQPLENALKGLGEKLGIKALGGLLGRVGLGAVGGPVGVVIGAAAQFVGGAILKELGDAKWLFVGIIAGTIGLVLFLTFSFFIIIGVVISNIKLPEISIGAAGAPVVITKVACDSSGKCQKPNDPYSLKFQNGTSEITWKITVQNSDIFSGIGGATISDKSCGLSSSFDLKEKELKTFPSCTETVSGRTNEAITNVVNFSSSRGSATGFGLAIIGNPPYDYPHGWPVANGAITQGPDTCSLGTSHCKGVDKQALDIDGGHVGETVFATHRGTVISSQLEVCGGNVVKIYSPLGFTSVYGHLDRRYVEVGDQVAAGAPIGILGQTGLSWGPFPCIKGAHLHYGLYDSDSSGNLISPRLIEMNNFTPEHIPVCSVETPVLCAVSWSNYEFK</sequence>
<evidence type="ECO:0000256" key="2">
    <source>
        <dbReference type="SAM" id="Phobius"/>
    </source>
</evidence>
<dbReference type="EMBL" id="MEVC01000018">
    <property type="protein sequence ID" value="OGC54724.1"/>
    <property type="molecule type" value="Genomic_DNA"/>
</dbReference>
<gene>
    <name evidence="4" type="ORF">A2797_01490</name>
</gene>
<comment type="caution">
    <text evidence="4">The sequence shown here is derived from an EMBL/GenBank/DDBJ whole genome shotgun (WGS) entry which is preliminary data.</text>
</comment>
<evidence type="ECO:0000313" key="4">
    <source>
        <dbReference type="EMBL" id="OGC54724.1"/>
    </source>
</evidence>
<feature type="transmembrane region" description="Helical" evidence="2">
    <location>
        <begin position="434"/>
        <end position="455"/>
    </location>
</feature>
<proteinExistence type="predicted"/>
<keyword evidence="2" id="KW-0472">Membrane</keyword>
<dbReference type="InterPro" id="IPR016047">
    <property type="entry name" value="M23ase_b-sheet_dom"/>
</dbReference>
<dbReference type="Gene3D" id="2.70.70.10">
    <property type="entry name" value="Glucose Permease (Domain IIA)"/>
    <property type="match status" value="1"/>
</dbReference>
<feature type="transmembrane region" description="Helical" evidence="2">
    <location>
        <begin position="467"/>
        <end position="495"/>
    </location>
</feature>
<name>A0A1F4VC24_UNCKA</name>
<dbReference type="GO" id="GO:0004222">
    <property type="term" value="F:metalloendopeptidase activity"/>
    <property type="evidence" value="ECO:0007669"/>
    <property type="project" value="TreeGrafter"/>
</dbReference>
<dbReference type="PANTHER" id="PTHR21666:SF270">
    <property type="entry name" value="MUREIN HYDROLASE ACTIVATOR ENVC"/>
    <property type="match status" value="1"/>
</dbReference>
<dbReference type="InterPro" id="IPR050570">
    <property type="entry name" value="Cell_wall_metabolism_enzyme"/>
</dbReference>